<name>A0A917EUM6_HALAA</name>
<keyword evidence="2" id="KW-1133">Transmembrane helix</keyword>
<dbReference type="Proteomes" id="UP000660110">
    <property type="component" value="Unassembled WGS sequence"/>
</dbReference>
<organism evidence="3 4">
    <name type="scientific">Halobacillus andaensis</name>
    <dbReference type="NCBI Taxonomy" id="1176239"/>
    <lineage>
        <taxon>Bacteria</taxon>
        <taxon>Bacillati</taxon>
        <taxon>Bacillota</taxon>
        <taxon>Bacilli</taxon>
        <taxon>Bacillales</taxon>
        <taxon>Bacillaceae</taxon>
        <taxon>Halobacillus</taxon>
    </lineage>
</organism>
<protein>
    <recommendedName>
        <fullName evidence="5">DUF4190 domain-containing protein</fullName>
    </recommendedName>
</protein>
<dbReference type="InterPro" id="IPR055338">
    <property type="entry name" value="YqfX-like"/>
</dbReference>
<keyword evidence="2" id="KW-0812">Transmembrane</keyword>
<gene>
    <name evidence="3" type="ORF">GCM10010954_02850</name>
</gene>
<evidence type="ECO:0000256" key="1">
    <source>
        <dbReference type="SAM" id="MobiDB-lite"/>
    </source>
</evidence>
<dbReference type="EMBL" id="BMEL01000001">
    <property type="protein sequence ID" value="GGF07811.1"/>
    <property type="molecule type" value="Genomic_DNA"/>
</dbReference>
<dbReference type="RefSeq" id="WP_188375680.1">
    <property type="nucleotide sequence ID" value="NZ_BMEL01000001.1"/>
</dbReference>
<keyword evidence="4" id="KW-1185">Reference proteome</keyword>
<comment type="caution">
    <text evidence="3">The sequence shown here is derived from an EMBL/GenBank/DDBJ whole genome shotgun (WGS) entry which is preliminary data.</text>
</comment>
<evidence type="ECO:0000313" key="3">
    <source>
        <dbReference type="EMBL" id="GGF07811.1"/>
    </source>
</evidence>
<keyword evidence="2" id="KW-0472">Membrane</keyword>
<reference evidence="3" key="2">
    <citation type="submission" date="2020-09" db="EMBL/GenBank/DDBJ databases">
        <authorList>
            <person name="Sun Q."/>
            <person name="Zhou Y."/>
        </authorList>
    </citation>
    <scope>NUCLEOTIDE SEQUENCE</scope>
    <source>
        <strain evidence="3">CGMCC 1.12153</strain>
    </source>
</reference>
<evidence type="ECO:0000256" key="2">
    <source>
        <dbReference type="SAM" id="Phobius"/>
    </source>
</evidence>
<feature type="transmembrane region" description="Helical" evidence="2">
    <location>
        <begin position="116"/>
        <end position="135"/>
    </location>
</feature>
<reference evidence="3" key="1">
    <citation type="journal article" date="2014" name="Int. J. Syst. Evol. Microbiol.">
        <title>Complete genome sequence of Corynebacterium casei LMG S-19264T (=DSM 44701T), isolated from a smear-ripened cheese.</title>
        <authorList>
            <consortium name="US DOE Joint Genome Institute (JGI-PGF)"/>
            <person name="Walter F."/>
            <person name="Albersmeier A."/>
            <person name="Kalinowski J."/>
            <person name="Ruckert C."/>
        </authorList>
    </citation>
    <scope>NUCLEOTIDE SEQUENCE</scope>
    <source>
        <strain evidence="3">CGMCC 1.12153</strain>
    </source>
</reference>
<accession>A0A917EUM6</accession>
<feature type="transmembrane region" description="Helical" evidence="2">
    <location>
        <begin position="76"/>
        <end position="104"/>
    </location>
</feature>
<dbReference type="AlphaFoldDB" id="A0A917EUM6"/>
<feature type="region of interest" description="Disordered" evidence="1">
    <location>
        <begin position="1"/>
        <end position="32"/>
    </location>
</feature>
<evidence type="ECO:0008006" key="5">
    <source>
        <dbReference type="Google" id="ProtNLM"/>
    </source>
</evidence>
<dbReference type="PANTHER" id="PTHR40040">
    <property type="entry name" value="SMALL HYDROPHOBIC PROTEIN-RELATED"/>
    <property type="match status" value="1"/>
</dbReference>
<sequence>MEETNKSVGDQEEQELQKHGEEIDYSTEVERVANQPVYGESYDEEYAQEAAMPINEPIRSQEAETNMEEEVKSGMAWVGLSAAILSFFFAPFLLGIVGIVFGVIGKRRGADTLGNMAIIISIVSILFSLFLAPVTQIF</sequence>
<proteinExistence type="predicted"/>
<evidence type="ECO:0000313" key="4">
    <source>
        <dbReference type="Proteomes" id="UP000660110"/>
    </source>
</evidence>
<dbReference type="PANTHER" id="PTHR40040:SF1">
    <property type="entry name" value="MEMBRANE PROTEIN"/>
    <property type="match status" value="1"/>
</dbReference>